<dbReference type="InterPro" id="IPR036259">
    <property type="entry name" value="MFS_trans_sf"/>
</dbReference>
<feature type="transmembrane region" description="Helical" evidence="3">
    <location>
        <begin position="632"/>
        <end position="654"/>
    </location>
</feature>
<evidence type="ECO:0000313" key="5">
    <source>
        <dbReference type="EMBL" id="GFS00791.1"/>
    </source>
</evidence>
<dbReference type="GO" id="GO:0008028">
    <property type="term" value="F:monocarboxylic acid transmembrane transporter activity"/>
    <property type="evidence" value="ECO:0007669"/>
    <property type="project" value="TreeGrafter"/>
</dbReference>
<keyword evidence="3" id="KW-0472">Membrane</keyword>
<sequence length="691" mass="74307">MAASEGGWGWVVVLCCFYQHVFAGSAIYSLSVYYTSWIEDFDTGRGIMSWVMTLAMTVSMGSGPAVASLNSRFGQRAVVMAGGVISAIGFFASCFVTSAYALIACIGLVAGIGQGMQYLPLLTAIPFYFKKRRSFAMGIAISGSGVGVFLYPVFLIWLEEQYTWRGAMLIVSGLVLNVAVCGAFLRPISSTEDSARSDGDEGDKDVEEVQKSSTKLGDGLILDLNGQCITLEMVDSPVVFLDHEGSEKGVLFSDNLDMDVNDQKPNGLKIDYDFHGSEILKPAGIVDALLFFTENNSKSCLPQISRSFNANGQQHMPAMTSPPGDASLSCKLSPALQHFKFVSTLRSCSLQQLRIPRDEGNAFSSVVELRNGSCTNNIEVHTANSASMLRQNCCHHVLEQSSADILLSSSLFDLHKADMKRKDALRQRFGLDYVTSQKSTEDTPHSSSRLLGDHSSRNSLESLELKNVKNLDSYSHLSSTPKLQSFGKQLHGQIKVYLDIMKNKLFATFSVVNFLSSLTYLMPVVYIVDRAVDNGVDKADAAIAFSMYGAGNLIGRVAIGLVADRGHDSILLGAACLIGCGVSTCLSPLCGASAVMHGLYGFTLGLAVGGYVTLTPLILVDLLGLSLVSRSYGLVLMFQAAGFAAGTPVAGWVYDASSSYTISFILHGGVYVISGVILAMLKIPLTHTYKC</sequence>
<feature type="transmembrane region" description="Helical" evidence="3">
    <location>
        <begin position="47"/>
        <end position="66"/>
    </location>
</feature>
<dbReference type="InterPro" id="IPR050327">
    <property type="entry name" value="Proton-linked_MCT"/>
</dbReference>
<protein>
    <submittedName>
        <fullName evidence="5">Monocarboxylate transporter 14</fullName>
    </submittedName>
</protein>
<feature type="region of interest" description="Disordered" evidence="2">
    <location>
        <begin position="191"/>
        <end position="211"/>
    </location>
</feature>
<evidence type="ECO:0000256" key="3">
    <source>
        <dbReference type="SAM" id="Phobius"/>
    </source>
</evidence>
<dbReference type="EMBL" id="BMAT01012860">
    <property type="protein sequence ID" value="GFS00791.1"/>
    <property type="molecule type" value="Genomic_DNA"/>
</dbReference>
<organism evidence="5 6">
    <name type="scientific">Elysia marginata</name>
    <dbReference type="NCBI Taxonomy" id="1093978"/>
    <lineage>
        <taxon>Eukaryota</taxon>
        <taxon>Metazoa</taxon>
        <taxon>Spiralia</taxon>
        <taxon>Lophotrochozoa</taxon>
        <taxon>Mollusca</taxon>
        <taxon>Gastropoda</taxon>
        <taxon>Heterobranchia</taxon>
        <taxon>Euthyneura</taxon>
        <taxon>Panpulmonata</taxon>
        <taxon>Sacoglossa</taxon>
        <taxon>Placobranchoidea</taxon>
        <taxon>Plakobranchidae</taxon>
        <taxon>Elysia</taxon>
    </lineage>
</organism>
<dbReference type="AlphaFoldDB" id="A0AAV4HVU0"/>
<dbReference type="Pfam" id="PF07690">
    <property type="entry name" value="MFS_1"/>
    <property type="match status" value="2"/>
</dbReference>
<feature type="transmembrane region" description="Helical" evidence="3">
    <location>
        <begin position="164"/>
        <end position="185"/>
    </location>
</feature>
<dbReference type="PROSITE" id="PS50850">
    <property type="entry name" value="MFS"/>
    <property type="match status" value="1"/>
</dbReference>
<evidence type="ECO:0000256" key="1">
    <source>
        <dbReference type="ARBA" id="ARBA00004141"/>
    </source>
</evidence>
<dbReference type="InterPro" id="IPR020846">
    <property type="entry name" value="MFS_dom"/>
</dbReference>
<evidence type="ECO:0000256" key="2">
    <source>
        <dbReference type="SAM" id="MobiDB-lite"/>
    </source>
</evidence>
<feature type="transmembrane region" description="Helical" evidence="3">
    <location>
        <begin position="600"/>
        <end position="620"/>
    </location>
</feature>
<keyword evidence="6" id="KW-1185">Reference proteome</keyword>
<comment type="caution">
    <text evidence="5">The sequence shown here is derived from an EMBL/GenBank/DDBJ whole genome shotgun (WGS) entry which is preliminary data.</text>
</comment>
<dbReference type="GO" id="GO:0016020">
    <property type="term" value="C:membrane"/>
    <property type="evidence" value="ECO:0007669"/>
    <property type="project" value="UniProtKB-SubCell"/>
</dbReference>
<evidence type="ECO:0000259" key="4">
    <source>
        <dbReference type="PROSITE" id="PS50850"/>
    </source>
</evidence>
<reference evidence="5 6" key="1">
    <citation type="journal article" date="2021" name="Elife">
        <title>Chloroplast acquisition without the gene transfer in kleptoplastic sea slugs, Plakobranchus ocellatus.</title>
        <authorList>
            <person name="Maeda T."/>
            <person name="Takahashi S."/>
            <person name="Yoshida T."/>
            <person name="Shimamura S."/>
            <person name="Takaki Y."/>
            <person name="Nagai Y."/>
            <person name="Toyoda A."/>
            <person name="Suzuki Y."/>
            <person name="Arimoto A."/>
            <person name="Ishii H."/>
            <person name="Satoh N."/>
            <person name="Nishiyama T."/>
            <person name="Hasebe M."/>
            <person name="Maruyama T."/>
            <person name="Minagawa J."/>
            <person name="Obokata J."/>
            <person name="Shigenobu S."/>
        </authorList>
    </citation>
    <scope>NUCLEOTIDE SEQUENCE [LARGE SCALE GENOMIC DNA]</scope>
</reference>
<feature type="transmembrane region" description="Helical" evidence="3">
    <location>
        <begin position="109"/>
        <end position="129"/>
    </location>
</feature>
<gene>
    <name evidence="5" type="ORF">ElyMa_006407600</name>
</gene>
<keyword evidence="3" id="KW-0812">Transmembrane</keyword>
<name>A0AAV4HVU0_9GAST</name>
<dbReference type="PANTHER" id="PTHR11360">
    <property type="entry name" value="MONOCARBOXYLATE TRANSPORTER"/>
    <property type="match status" value="1"/>
</dbReference>
<dbReference type="SUPFAM" id="SSF103473">
    <property type="entry name" value="MFS general substrate transporter"/>
    <property type="match status" value="1"/>
</dbReference>
<evidence type="ECO:0000313" key="6">
    <source>
        <dbReference type="Proteomes" id="UP000762676"/>
    </source>
</evidence>
<feature type="transmembrane region" description="Helical" evidence="3">
    <location>
        <begin position="660"/>
        <end position="681"/>
    </location>
</feature>
<dbReference type="InterPro" id="IPR011701">
    <property type="entry name" value="MFS"/>
</dbReference>
<dbReference type="PANTHER" id="PTHR11360:SF284">
    <property type="entry name" value="EG:103B4.3 PROTEIN-RELATED"/>
    <property type="match status" value="1"/>
</dbReference>
<feature type="transmembrane region" description="Helical" evidence="3">
    <location>
        <begin position="570"/>
        <end position="594"/>
    </location>
</feature>
<dbReference type="Gene3D" id="1.20.1250.20">
    <property type="entry name" value="MFS general substrate transporter like domains"/>
    <property type="match status" value="2"/>
</dbReference>
<feature type="transmembrane region" description="Helical" evidence="3">
    <location>
        <begin position="78"/>
        <end position="103"/>
    </location>
</feature>
<feature type="transmembrane region" description="Helical" evidence="3">
    <location>
        <begin position="543"/>
        <end position="563"/>
    </location>
</feature>
<dbReference type="Proteomes" id="UP000762676">
    <property type="component" value="Unassembled WGS sequence"/>
</dbReference>
<feature type="domain" description="Major facilitator superfamily (MFS) profile" evidence="4">
    <location>
        <begin position="505"/>
        <end position="691"/>
    </location>
</feature>
<accession>A0AAV4HVU0</accession>
<feature type="transmembrane region" description="Helical" evidence="3">
    <location>
        <begin position="505"/>
        <end position="528"/>
    </location>
</feature>
<feature type="transmembrane region" description="Helical" evidence="3">
    <location>
        <begin position="7"/>
        <end position="27"/>
    </location>
</feature>
<comment type="subcellular location">
    <subcellularLocation>
        <location evidence="1">Membrane</location>
        <topology evidence="1">Multi-pass membrane protein</topology>
    </subcellularLocation>
</comment>
<keyword evidence="3" id="KW-1133">Transmembrane helix</keyword>
<proteinExistence type="predicted"/>
<feature type="transmembrane region" description="Helical" evidence="3">
    <location>
        <begin position="136"/>
        <end position="158"/>
    </location>
</feature>